<reference evidence="11 12" key="1">
    <citation type="journal article" date="2018" name="Nat. Ecol. Evol.">
        <title>Genomic signatures of mitonuclear coevolution across populations of Tigriopus californicus.</title>
        <authorList>
            <person name="Barreto F.S."/>
            <person name="Watson E.T."/>
            <person name="Lima T.G."/>
            <person name="Willett C.S."/>
            <person name="Edmands S."/>
            <person name="Li W."/>
            <person name="Burton R.S."/>
        </authorList>
    </citation>
    <scope>NUCLEOTIDE SEQUENCE [LARGE SCALE GENOMIC DNA]</scope>
    <source>
        <strain evidence="11 12">San Diego</strain>
    </source>
</reference>
<evidence type="ECO:0000313" key="11">
    <source>
        <dbReference type="EMBL" id="TRY63242.1"/>
    </source>
</evidence>
<dbReference type="EMBL" id="VCGU01000458">
    <property type="protein sequence ID" value="TRY63242.1"/>
    <property type="molecule type" value="Genomic_DNA"/>
</dbReference>
<keyword evidence="4" id="KW-0808">Transferase</keyword>
<evidence type="ECO:0000256" key="7">
    <source>
        <dbReference type="ARBA" id="ARBA00022989"/>
    </source>
</evidence>
<keyword evidence="6" id="KW-0735">Signal-anchor</keyword>
<dbReference type="EC" id="2.4.1.-" evidence="10"/>
<comment type="subcellular location">
    <subcellularLocation>
        <location evidence="1 10">Golgi apparatus membrane</location>
        <topology evidence="1 10">Single-pass type II membrane protein</topology>
    </subcellularLocation>
</comment>
<evidence type="ECO:0000256" key="10">
    <source>
        <dbReference type="RuleBase" id="RU363063"/>
    </source>
</evidence>
<evidence type="ECO:0000256" key="2">
    <source>
        <dbReference type="ARBA" id="ARBA00008661"/>
    </source>
</evidence>
<gene>
    <name evidence="11" type="ORF">TCAL_00370</name>
</gene>
<keyword evidence="12" id="KW-1185">Reference proteome</keyword>
<evidence type="ECO:0000256" key="4">
    <source>
        <dbReference type="ARBA" id="ARBA00022679"/>
    </source>
</evidence>
<comment type="caution">
    <text evidence="11">The sequence shown here is derived from an EMBL/GenBank/DDBJ whole genome shotgun (WGS) entry which is preliminary data.</text>
</comment>
<dbReference type="PANTHER" id="PTHR11214">
    <property type="entry name" value="BETA-1,3-N-ACETYLGLUCOSAMINYLTRANSFERASE"/>
    <property type="match status" value="1"/>
</dbReference>
<organism evidence="11 12">
    <name type="scientific">Tigriopus californicus</name>
    <name type="common">Marine copepod</name>
    <dbReference type="NCBI Taxonomy" id="6832"/>
    <lineage>
        <taxon>Eukaryota</taxon>
        <taxon>Metazoa</taxon>
        <taxon>Ecdysozoa</taxon>
        <taxon>Arthropoda</taxon>
        <taxon>Crustacea</taxon>
        <taxon>Multicrustacea</taxon>
        <taxon>Hexanauplia</taxon>
        <taxon>Copepoda</taxon>
        <taxon>Harpacticoida</taxon>
        <taxon>Harpacticidae</taxon>
        <taxon>Tigriopus</taxon>
    </lineage>
</organism>
<evidence type="ECO:0000256" key="8">
    <source>
        <dbReference type="ARBA" id="ARBA00023034"/>
    </source>
</evidence>
<evidence type="ECO:0000256" key="1">
    <source>
        <dbReference type="ARBA" id="ARBA00004323"/>
    </source>
</evidence>
<evidence type="ECO:0000256" key="5">
    <source>
        <dbReference type="ARBA" id="ARBA00022692"/>
    </source>
</evidence>
<dbReference type="GO" id="GO:0000139">
    <property type="term" value="C:Golgi membrane"/>
    <property type="evidence" value="ECO:0007669"/>
    <property type="project" value="UniProtKB-SubCell"/>
</dbReference>
<sequence>MDDDIMVDLFQWIHKLDEQYPQLDGQMLGYKQMGLTPQRDLKSKWYVSREEFRDNIYPDFMSGWAYVTSPKTALNLVQQSQETKFNWIDDLWVSGILGKQINVTLLTFNSYFTVHKGHAQCCLDDPTYLCDFAIAPSMDDWDMIKRFGHLATTCDRKQCSRRPWAKAVIQNCINSNDPLSIPNSQGVGEVFVVPNKLR</sequence>
<keyword evidence="3 10" id="KW-0328">Glycosyltransferase</keyword>
<comment type="similarity">
    <text evidence="2 10">Belongs to the glycosyltransferase 31 family.</text>
</comment>
<proteinExistence type="inferred from homology"/>
<dbReference type="InterPro" id="IPR002659">
    <property type="entry name" value="Glyco_trans_31"/>
</dbReference>
<keyword evidence="8 10" id="KW-0333">Golgi apparatus</keyword>
<dbReference type="Pfam" id="PF01762">
    <property type="entry name" value="Galactosyl_T"/>
    <property type="match status" value="1"/>
</dbReference>
<dbReference type="GO" id="GO:0016758">
    <property type="term" value="F:hexosyltransferase activity"/>
    <property type="evidence" value="ECO:0007669"/>
    <property type="project" value="InterPro"/>
</dbReference>
<protein>
    <recommendedName>
        <fullName evidence="10">Hexosyltransferase</fullName>
        <ecNumber evidence="10">2.4.1.-</ecNumber>
    </recommendedName>
</protein>
<dbReference type="STRING" id="6832.A0A553NCR1"/>
<dbReference type="AlphaFoldDB" id="A0A553NCR1"/>
<keyword evidence="5" id="KW-0812">Transmembrane</keyword>
<evidence type="ECO:0000256" key="6">
    <source>
        <dbReference type="ARBA" id="ARBA00022968"/>
    </source>
</evidence>
<dbReference type="Proteomes" id="UP000318571">
    <property type="component" value="Chromosome 10"/>
</dbReference>
<dbReference type="PANTHER" id="PTHR11214:SF235">
    <property type="entry name" value="HEXOSYLTRANSFERASE"/>
    <property type="match status" value="1"/>
</dbReference>
<keyword evidence="9" id="KW-0472">Membrane</keyword>
<evidence type="ECO:0000313" key="12">
    <source>
        <dbReference type="Proteomes" id="UP000318571"/>
    </source>
</evidence>
<evidence type="ECO:0000256" key="3">
    <source>
        <dbReference type="ARBA" id="ARBA00022676"/>
    </source>
</evidence>
<name>A0A553NCR1_TIGCA</name>
<keyword evidence="7" id="KW-1133">Transmembrane helix</keyword>
<dbReference type="GO" id="GO:0006493">
    <property type="term" value="P:protein O-linked glycosylation"/>
    <property type="evidence" value="ECO:0007669"/>
    <property type="project" value="TreeGrafter"/>
</dbReference>
<accession>A0A553NCR1</accession>
<evidence type="ECO:0000256" key="9">
    <source>
        <dbReference type="ARBA" id="ARBA00023136"/>
    </source>
</evidence>